<name>A0A0B6YPY7_9EUPU</name>
<proteinExistence type="predicted"/>
<accession>A0A0B6YPY7</accession>
<reference evidence="2" key="1">
    <citation type="submission" date="2014-12" db="EMBL/GenBank/DDBJ databases">
        <title>Insight into the proteome of Arion vulgaris.</title>
        <authorList>
            <person name="Aradska J."/>
            <person name="Bulat T."/>
            <person name="Smidak R."/>
            <person name="Sarate P."/>
            <person name="Gangsoo J."/>
            <person name="Sialana F."/>
            <person name="Bilban M."/>
            <person name="Lubec G."/>
        </authorList>
    </citation>
    <scope>NUCLEOTIDE SEQUENCE</scope>
    <source>
        <tissue evidence="2">Skin</tissue>
    </source>
</reference>
<evidence type="ECO:0000313" key="2">
    <source>
        <dbReference type="EMBL" id="CEK57520.1"/>
    </source>
</evidence>
<protein>
    <submittedName>
        <fullName evidence="2">Uncharacterized protein</fullName>
    </submittedName>
</protein>
<sequence length="68" mass="7544">FGNSSGFGGRDYRQQNKPMKANFTHGGGGFNGQQQFNHFTNYPPPQYNYGTNYGGTYNAAPASDWWGN</sequence>
<feature type="region of interest" description="Disordered" evidence="1">
    <location>
        <begin position="1"/>
        <end position="43"/>
    </location>
</feature>
<feature type="compositionally biased region" description="Low complexity" evidence="1">
    <location>
        <begin position="32"/>
        <end position="43"/>
    </location>
</feature>
<evidence type="ECO:0000256" key="1">
    <source>
        <dbReference type="SAM" id="MobiDB-lite"/>
    </source>
</evidence>
<feature type="non-terminal residue" evidence="2">
    <location>
        <position position="1"/>
    </location>
</feature>
<dbReference type="EMBL" id="HACG01010655">
    <property type="protein sequence ID" value="CEK57520.1"/>
    <property type="molecule type" value="Transcribed_RNA"/>
</dbReference>
<dbReference type="AlphaFoldDB" id="A0A0B6YPY7"/>
<gene>
    <name evidence="2" type="primary">ORF30373</name>
</gene>
<organism evidence="2">
    <name type="scientific">Arion vulgaris</name>
    <dbReference type="NCBI Taxonomy" id="1028688"/>
    <lineage>
        <taxon>Eukaryota</taxon>
        <taxon>Metazoa</taxon>
        <taxon>Spiralia</taxon>
        <taxon>Lophotrochozoa</taxon>
        <taxon>Mollusca</taxon>
        <taxon>Gastropoda</taxon>
        <taxon>Heterobranchia</taxon>
        <taxon>Euthyneura</taxon>
        <taxon>Panpulmonata</taxon>
        <taxon>Eupulmonata</taxon>
        <taxon>Stylommatophora</taxon>
        <taxon>Helicina</taxon>
        <taxon>Arionoidea</taxon>
        <taxon>Arionidae</taxon>
        <taxon>Arion</taxon>
    </lineage>
</organism>